<evidence type="ECO:0000313" key="3">
    <source>
        <dbReference type="EnsemblMetazoa" id="CapteP199823"/>
    </source>
</evidence>
<dbReference type="AlphaFoldDB" id="R7V7Y3"/>
<reference evidence="3" key="3">
    <citation type="submission" date="2015-06" db="UniProtKB">
        <authorList>
            <consortium name="EnsemblMetazoa"/>
        </authorList>
    </citation>
    <scope>IDENTIFICATION</scope>
</reference>
<evidence type="ECO:0000313" key="2">
    <source>
        <dbReference type="EMBL" id="ELU11860.1"/>
    </source>
</evidence>
<proteinExistence type="predicted"/>
<reference evidence="2 4" key="2">
    <citation type="journal article" date="2013" name="Nature">
        <title>Insights into bilaterian evolution from three spiralian genomes.</title>
        <authorList>
            <person name="Simakov O."/>
            <person name="Marletaz F."/>
            <person name="Cho S.J."/>
            <person name="Edsinger-Gonzales E."/>
            <person name="Havlak P."/>
            <person name="Hellsten U."/>
            <person name="Kuo D.H."/>
            <person name="Larsson T."/>
            <person name="Lv J."/>
            <person name="Arendt D."/>
            <person name="Savage R."/>
            <person name="Osoegawa K."/>
            <person name="de Jong P."/>
            <person name="Grimwood J."/>
            <person name="Chapman J.A."/>
            <person name="Shapiro H."/>
            <person name="Aerts A."/>
            <person name="Otillar R.P."/>
            <person name="Terry A.Y."/>
            <person name="Boore J.L."/>
            <person name="Grigoriev I.V."/>
            <person name="Lindberg D.R."/>
            <person name="Seaver E.C."/>
            <person name="Weisblat D.A."/>
            <person name="Putnam N.H."/>
            <person name="Rokhsar D.S."/>
        </authorList>
    </citation>
    <scope>NUCLEOTIDE SEQUENCE</scope>
    <source>
        <strain evidence="2 4">I ESC-2004</strain>
    </source>
</reference>
<dbReference type="HOGENOM" id="CLU_1027592_0_0_1"/>
<accession>R7V7Y3</accession>
<dbReference type="EMBL" id="KB296369">
    <property type="protein sequence ID" value="ELU11860.1"/>
    <property type="molecule type" value="Genomic_DNA"/>
</dbReference>
<reference evidence="4" key="1">
    <citation type="submission" date="2012-12" db="EMBL/GenBank/DDBJ databases">
        <authorList>
            <person name="Hellsten U."/>
            <person name="Grimwood J."/>
            <person name="Chapman J.A."/>
            <person name="Shapiro H."/>
            <person name="Aerts A."/>
            <person name="Otillar R.P."/>
            <person name="Terry A.Y."/>
            <person name="Boore J.L."/>
            <person name="Simakov O."/>
            <person name="Marletaz F."/>
            <person name="Cho S.-J."/>
            <person name="Edsinger-Gonzales E."/>
            <person name="Havlak P."/>
            <person name="Kuo D.-H."/>
            <person name="Larsson T."/>
            <person name="Lv J."/>
            <person name="Arendt D."/>
            <person name="Savage R."/>
            <person name="Osoegawa K."/>
            <person name="de Jong P."/>
            <person name="Lindberg D.R."/>
            <person name="Seaver E.C."/>
            <person name="Weisblat D.A."/>
            <person name="Putnam N.H."/>
            <person name="Grigoriev I.V."/>
            <person name="Rokhsar D.S."/>
        </authorList>
    </citation>
    <scope>NUCLEOTIDE SEQUENCE</scope>
    <source>
        <strain evidence="4">I ESC-2004</strain>
    </source>
</reference>
<evidence type="ECO:0000256" key="1">
    <source>
        <dbReference type="SAM" id="Coils"/>
    </source>
</evidence>
<sequence length="271" mass="30569">MKEENKTQRATALRRMTAIMNESNALLGERTNVAKVKALLDIHHGYEAEYHTAHSAYMALVDEPGELGKQRDKYSQRDKETAEFLQRTSKWVFDNDDLRSEGSSHATVSSRTKQRMRKAKLEVERGMLAKKLQLQNQQLQNQLEELRLDTDIQKEIQYEKILDDEEGRGSIVGLLPTRNEPRYDRVDTKSGLLSAHAPSWLPPVTTLTNPKHPTNAAQATAVEDAHYTRSGLTPPAQHITTPPSTQYIDASASRMPKIDIKCFSGSSESIE</sequence>
<dbReference type="Proteomes" id="UP000014760">
    <property type="component" value="Unassembled WGS sequence"/>
</dbReference>
<gene>
    <name evidence="2" type="ORF">CAPTEDRAFT_199823</name>
</gene>
<dbReference type="EMBL" id="AMQN01019880">
    <property type="status" value="NOT_ANNOTATED_CDS"/>
    <property type="molecule type" value="Genomic_DNA"/>
</dbReference>
<organism evidence="2">
    <name type="scientific">Capitella teleta</name>
    <name type="common">Polychaete worm</name>
    <dbReference type="NCBI Taxonomy" id="283909"/>
    <lineage>
        <taxon>Eukaryota</taxon>
        <taxon>Metazoa</taxon>
        <taxon>Spiralia</taxon>
        <taxon>Lophotrochozoa</taxon>
        <taxon>Annelida</taxon>
        <taxon>Polychaeta</taxon>
        <taxon>Sedentaria</taxon>
        <taxon>Scolecida</taxon>
        <taxon>Capitellidae</taxon>
        <taxon>Capitella</taxon>
    </lineage>
</organism>
<dbReference type="EMBL" id="AMQN01019881">
    <property type="status" value="NOT_ANNOTATED_CDS"/>
    <property type="molecule type" value="Genomic_DNA"/>
</dbReference>
<evidence type="ECO:0000313" key="4">
    <source>
        <dbReference type="Proteomes" id="UP000014760"/>
    </source>
</evidence>
<feature type="coiled-coil region" evidence="1">
    <location>
        <begin position="129"/>
        <end position="156"/>
    </location>
</feature>
<keyword evidence="4" id="KW-1185">Reference proteome</keyword>
<keyword evidence="1" id="KW-0175">Coiled coil</keyword>
<protein>
    <submittedName>
        <fullName evidence="2 3">Uncharacterized protein</fullName>
    </submittedName>
</protein>
<dbReference type="EnsemblMetazoa" id="CapteT199823">
    <property type="protein sequence ID" value="CapteP199823"/>
    <property type="gene ID" value="CapteG199823"/>
</dbReference>
<name>R7V7Y3_CAPTE</name>